<proteinExistence type="predicted"/>
<dbReference type="EMBL" id="CAWUPB010000850">
    <property type="protein sequence ID" value="CAK7325548.1"/>
    <property type="molecule type" value="Genomic_DNA"/>
</dbReference>
<dbReference type="Proteomes" id="UP001314170">
    <property type="component" value="Unassembled WGS sequence"/>
</dbReference>
<evidence type="ECO:0000313" key="2">
    <source>
        <dbReference type="Proteomes" id="UP001314170"/>
    </source>
</evidence>
<keyword evidence="2" id="KW-1185">Reference proteome</keyword>
<comment type="caution">
    <text evidence="1">The sequence shown here is derived from an EMBL/GenBank/DDBJ whole genome shotgun (WGS) entry which is preliminary data.</text>
</comment>
<protein>
    <submittedName>
        <fullName evidence="1">Uncharacterized protein</fullName>
    </submittedName>
</protein>
<reference evidence="1 2" key="1">
    <citation type="submission" date="2024-01" db="EMBL/GenBank/DDBJ databases">
        <authorList>
            <person name="Waweru B."/>
        </authorList>
    </citation>
    <scope>NUCLEOTIDE SEQUENCE [LARGE SCALE GENOMIC DNA]</scope>
</reference>
<evidence type="ECO:0000313" key="1">
    <source>
        <dbReference type="EMBL" id="CAK7325548.1"/>
    </source>
</evidence>
<sequence length="193" mass="21250">MLISKYNKFPGDMNAGSGQNLDLSLGISQPSNGPKGKDNVGDFHCRYGGCEIPNKERQVVEGTAAAHMGLPTLHGVPMASKNLPAWSGIYPGLLSSYEEKATEKRAEAVCSPRFSSWPWQINGSNNVVATMSQLSLEKKRIDKKNINSGVNESFKTLLSIPTALERIFITSDNPRSRIRRKILDEMSNKWPGE</sequence>
<dbReference type="AlphaFoldDB" id="A0AAV1QXP9"/>
<name>A0AAV1QXP9_9ROSI</name>
<organism evidence="1 2">
    <name type="scientific">Dovyalis caffra</name>
    <dbReference type="NCBI Taxonomy" id="77055"/>
    <lineage>
        <taxon>Eukaryota</taxon>
        <taxon>Viridiplantae</taxon>
        <taxon>Streptophyta</taxon>
        <taxon>Embryophyta</taxon>
        <taxon>Tracheophyta</taxon>
        <taxon>Spermatophyta</taxon>
        <taxon>Magnoliopsida</taxon>
        <taxon>eudicotyledons</taxon>
        <taxon>Gunneridae</taxon>
        <taxon>Pentapetalae</taxon>
        <taxon>rosids</taxon>
        <taxon>fabids</taxon>
        <taxon>Malpighiales</taxon>
        <taxon>Salicaceae</taxon>
        <taxon>Flacourtieae</taxon>
        <taxon>Dovyalis</taxon>
    </lineage>
</organism>
<gene>
    <name evidence="1" type="ORF">DCAF_LOCUS3228</name>
</gene>
<accession>A0AAV1QXP9</accession>